<evidence type="ECO:0000256" key="1">
    <source>
        <dbReference type="SAM" id="MobiDB-lite"/>
    </source>
</evidence>
<feature type="compositionally biased region" description="Polar residues" evidence="1">
    <location>
        <begin position="20"/>
        <end position="33"/>
    </location>
</feature>
<sequence>MEAENVSENTDTQLVPEANLESSGDANHSTSAELDTAEKNANHSASAELDTEEDSATLFKETKLLRDTLELLLSKSSEQKKVCEQLSQENRYLQDYVENLMSSGGVLEK</sequence>
<dbReference type="InterPro" id="IPR019357">
    <property type="entry name" value="SCOC"/>
</dbReference>
<dbReference type="Pfam" id="PF10224">
    <property type="entry name" value="DUF2205"/>
    <property type="match status" value="1"/>
</dbReference>
<dbReference type="AlphaFoldDB" id="A0A1G4MK54"/>
<dbReference type="OrthoDB" id="2163284at2759"/>
<dbReference type="EMBL" id="LT598491">
    <property type="protein sequence ID" value="SCW04263.1"/>
    <property type="molecule type" value="Genomic_DNA"/>
</dbReference>
<accession>A0A1G4MK54</accession>
<gene>
    <name evidence="2" type="ORF">LAFE_0H09670G</name>
</gene>
<keyword evidence="3" id="KW-1185">Reference proteome</keyword>
<name>A0A1G4MK54_LACFM</name>
<dbReference type="Gene3D" id="1.20.5.170">
    <property type="match status" value="1"/>
</dbReference>
<evidence type="ECO:0000313" key="3">
    <source>
        <dbReference type="Proteomes" id="UP000190831"/>
    </source>
</evidence>
<proteinExistence type="predicted"/>
<protein>
    <submittedName>
        <fullName evidence="2">LAFE_0H09670g1_1</fullName>
    </submittedName>
</protein>
<organism evidence="2 3">
    <name type="scientific">Lachancea fermentati</name>
    <name type="common">Zygosaccharomyces fermentati</name>
    <dbReference type="NCBI Taxonomy" id="4955"/>
    <lineage>
        <taxon>Eukaryota</taxon>
        <taxon>Fungi</taxon>
        <taxon>Dikarya</taxon>
        <taxon>Ascomycota</taxon>
        <taxon>Saccharomycotina</taxon>
        <taxon>Saccharomycetes</taxon>
        <taxon>Saccharomycetales</taxon>
        <taxon>Saccharomycetaceae</taxon>
        <taxon>Lachancea</taxon>
    </lineage>
</organism>
<dbReference type="Proteomes" id="UP000190831">
    <property type="component" value="Chromosome H"/>
</dbReference>
<evidence type="ECO:0000313" key="2">
    <source>
        <dbReference type="EMBL" id="SCW04263.1"/>
    </source>
</evidence>
<feature type="compositionally biased region" description="Polar residues" evidence="1">
    <location>
        <begin position="1"/>
        <end position="13"/>
    </location>
</feature>
<feature type="region of interest" description="Disordered" evidence="1">
    <location>
        <begin position="1"/>
        <end position="56"/>
    </location>
</feature>
<reference evidence="2 3" key="1">
    <citation type="submission" date="2016-03" db="EMBL/GenBank/DDBJ databases">
        <authorList>
            <person name="Devillers H."/>
        </authorList>
    </citation>
    <scope>NUCLEOTIDE SEQUENCE [LARGE SCALE GENOMIC DNA]</scope>
    <source>
        <strain evidence="2">CBS 6772</strain>
    </source>
</reference>